<sequence>MDEGEMIEEIEFECNHWGAAHETGLTNKVFLANSAMYVQVVSFELDWPSTFFSEKAGAEMELE</sequence>
<accession>A0A5D3DKF2</accession>
<keyword evidence="2" id="KW-0808">Transferase</keyword>
<dbReference type="Proteomes" id="UP000321947">
    <property type="component" value="Unassembled WGS sequence"/>
</dbReference>
<organism evidence="2 4">
    <name type="scientific">Cucumis melo var. makuwa</name>
    <name type="common">Oriental melon</name>
    <dbReference type="NCBI Taxonomy" id="1194695"/>
    <lineage>
        <taxon>Eukaryota</taxon>
        <taxon>Viridiplantae</taxon>
        <taxon>Streptophyta</taxon>
        <taxon>Embryophyta</taxon>
        <taxon>Tracheophyta</taxon>
        <taxon>Spermatophyta</taxon>
        <taxon>Magnoliopsida</taxon>
        <taxon>eudicotyledons</taxon>
        <taxon>Gunneridae</taxon>
        <taxon>Pentapetalae</taxon>
        <taxon>rosids</taxon>
        <taxon>fabids</taxon>
        <taxon>Cucurbitales</taxon>
        <taxon>Cucurbitaceae</taxon>
        <taxon>Benincaseae</taxon>
        <taxon>Cucumis</taxon>
    </lineage>
</organism>
<dbReference type="GO" id="GO:0016740">
    <property type="term" value="F:transferase activity"/>
    <property type="evidence" value="ECO:0007669"/>
    <property type="project" value="UniProtKB-KW"/>
</dbReference>
<evidence type="ECO:0000313" key="2">
    <source>
        <dbReference type="EMBL" id="TYK24085.1"/>
    </source>
</evidence>
<reference evidence="3 4" key="1">
    <citation type="submission" date="2019-08" db="EMBL/GenBank/DDBJ databases">
        <title>Draft genome sequences of two oriental melons (Cucumis melo L. var makuwa).</title>
        <authorList>
            <person name="Kwon S.-Y."/>
        </authorList>
    </citation>
    <scope>NUCLEOTIDE SEQUENCE [LARGE SCALE GENOMIC DNA]</scope>
    <source>
        <strain evidence="4">cv. Chang Bougi</strain>
        <strain evidence="3">cv. SW 3</strain>
        <tissue evidence="2">Leaf</tissue>
    </source>
</reference>
<dbReference type="EMBL" id="SSTD01004087">
    <property type="protein sequence ID" value="TYK24085.1"/>
    <property type="molecule type" value="Genomic_DNA"/>
</dbReference>
<evidence type="ECO:0000313" key="3">
    <source>
        <dbReference type="Proteomes" id="UP000321393"/>
    </source>
</evidence>
<dbReference type="AlphaFoldDB" id="A0A5D3DKF2"/>
<gene>
    <name evidence="2" type="ORF">E5676_scaffold943G00570</name>
    <name evidence="1" type="ORF">E6C27_scaffold104G00390</name>
</gene>
<protein>
    <submittedName>
        <fullName evidence="2">EGF domain-specific O-linked N-acetylglucosamine transferase-like</fullName>
    </submittedName>
</protein>
<evidence type="ECO:0000313" key="4">
    <source>
        <dbReference type="Proteomes" id="UP000321947"/>
    </source>
</evidence>
<dbReference type="Proteomes" id="UP000321393">
    <property type="component" value="Unassembled WGS sequence"/>
</dbReference>
<proteinExistence type="predicted"/>
<dbReference type="EMBL" id="SSTE01008385">
    <property type="protein sequence ID" value="KAA0055861.1"/>
    <property type="molecule type" value="Genomic_DNA"/>
</dbReference>
<comment type="caution">
    <text evidence="2">The sequence shown here is derived from an EMBL/GenBank/DDBJ whole genome shotgun (WGS) entry which is preliminary data.</text>
</comment>
<evidence type="ECO:0000313" key="1">
    <source>
        <dbReference type="EMBL" id="KAA0055861.1"/>
    </source>
</evidence>
<name>A0A5D3DKF2_CUCMM</name>
<dbReference type="OrthoDB" id="1654423at2759"/>